<evidence type="ECO:0000313" key="7">
    <source>
        <dbReference type="EMBL" id="KAF6133975.1"/>
    </source>
</evidence>
<evidence type="ECO:0000256" key="3">
    <source>
        <dbReference type="ARBA" id="ARBA00022833"/>
    </source>
</evidence>
<evidence type="ECO:0000256" key="5">
    <source>
        <dbReference type="SAM" id="MobiDB-lite"/>
    </source>
</evidence>
<evidence type="ECO:0000256" key="1">
    <source>
        <dbReference type="ARBA" id="ARBA00022723"/>
    </source>
</evidence>
<evidence type="ECO:0000256" key="4">
    <source>
        <dbReference type="PROSITE-ProRule" id="PRU00175"/>
    </source>
</evidence>
<dbReference type="Proteomes" id="UP000541444">
    <property type="component" value="Unassembled WGS sequence"/>
</dbReference>
<keyword evidence="1" id="KW-0479">Metal-binding</keyword>
<dbReference type="OrthoDB" id="6105938at2759"/>
<protein>
    <recommendedName>
        <fullName evidence="6">RING-type domain-containing protein</fullName>
    </recommendedName>
</protein>
<dbReference type="Pfam" id="PF13923">
    <property type="entry name" value="zf-C3HC4_2"/>
    <property type="match status" value="1"/>
</dbReference>
<dbReference type="PROSITE" id="PS50089">
    <property type="entry name" value="ZF_RING_2"/>
    <property type="match status" value="1"/>
</dbReference>
<dbReference type="GO" id="GO:0006511">
    <property type="term" value="P:ubiquitin-dependent protein catabolic process"/>
    <property type="evidence" value="ECO:0007669"/>
    <property type="project" value="TreeGrafter"/>
</dbReference>
<comment type="caution">
    <text evidence="7">The sequence shown here is derived from an EMBL/GenBank/DDBJ whole genome shotgun (WGS) entry which is preliminary data.</text>
</comment>
<dbReference type="InterPro" id="IPR049627">
    <property type="entry name" value="SLX8"/>
</dbReference>
<feature type="domain" description="RING-type" evidence="6">
    <location>
        <begin position="158"/>
        <end position="196"/>
    </location>
</feature>
<dbReference type="EMBL" id="JACGCM010002894">
    <property type="protein sequence ID" value="KAF6133975.1"/>
    <property type="molecule type" value="Genomic_DNA"/>
</dbReference>
<keyword evidence="8" id="KW-1185">Reference proteome</keyword>
<dbReference type="InterPro" id="IPR017907">
    <property type="entry name" value="Znf_RING_CS"/>
</dbReference>
<dbReference type="GO" id="GO:0032183">
    <property type="term" value="F:SUMO binding"/>
    <property type="evidence" value="ECO:0007669"/>
    <property type="project" value="TreeGrafter"/>
</dbReference>
<sequence>MSDRWSGQHIRAYTRKKKSIGIDLNAPLQESNPSNHGVGGGSNVPLSTTSRIDDASPSLRESSRRNRGVGGSNITLPPSIRIGVGVNTTSQESHLHRRNRGVGVSNVVLPPVTIDVDASDDDVVPISWSSFAQFQTKKKVPRPPTPPPPPPPPPTFSCPICMGTLVDESSTKCGHIFCKRCITAAIAAQKKCPTCRQKLLMKDIFRVYLPDAN</sequence>
<dbReference type="PANTHER" id="PTHR47094:SF1">
    <property type="entry name" value="RING-TYPE E3 UBIQUITIN TRANSFERASE"/>
    <property type="match status" value="1"/>
</dbReference>
<keyword evidence="3" id="KW-0862">Zinc</keyword>
<accession>A0A7J7KUE3</accession>
<dbReference type="GO" id="GO:0061630">
    <property type="term" value="F:ubiquitin protein ligase activity"/>
    <property type="evidence" value="ECO:0007669"/>
    <property type="project" value="InterPro"/>
</dbReference>
<dbReference type="PANTHER" id="PTHR47094">
    <property type="entry name" value="ELFLESS, ISOFORM B"/>
    <property type="match status" value="1"/>
</dbReference>
<dbReference type="SUPFAM" id="SSF57850">
    <property type="entry name" value="RING/U-box"/>
    <property type="match status" value="1"/>
</dbReference>
<reference evidence="7 8" key="1">
    <citation type="journal article" date="2020" name="IScience">
        <title>Genome Sequencing of the Endangered Kingdonia uniflora (Circaeasteraceae, Ranunculales) Reveals Potential Mechanisms of Evolutionary Specialization.</title>
        <authorList>
            <person name="Sun Y."/>
            <person name="Deng T."/>
            <person name="Zhang A."/>
            <person name="Moore M.J."/>
            <person name="Landis J.B."/>
            <person name="Lin N."/>
            <person name="Zhang H."/>
            <person name="Zhang X."/>
            <person name="Huang J."/>
            <person name="Zhang X."/>
            <person name="Sun H."/>
            <person name="Wang H."/>
        </authorList>
    </citation>
    <scope>NUCLEOTIDE SEQUENCE [LARGE SCALE GENOMIC DNA]</scope>
    <source>
        <strain evidence="7">TB1705</strain>
        <tissue evidence="7">Leaf</tissue>
    </source>
</reference>
<dbReference type="InterPro" id="IPR013083">
    <property type="entry name" value="Znf_RING/FYVE/PHD"/>
</dbReference>
<evidence type="ECO:0000313" key="8">
    <source>
        <dbReference type="Proteomes" id="UP000541444"/>
    </source>
</evidence>
<dbReference type="AlphaFoldDB" id="A0A7J7KUE3"/>
<proteinExistence type="predicted"/>
<organism evidence="7 8">
    <name type="scientific">Kingdonia uniflora</name>
    <dbReference type="NCBI Taxonomy" id="39325"/>
    <lineage>
        <taxon>Eukaryota</taxon>
        <taxon>Viridiplantae</taxon>
        <taxon>Streptophyta</taxon>
        <taxon>Embryophyta</taxon>
        <taxon>Tracheophyta</taxon>
        <taxon>Spermatophyta</taxon>
        <taxon>Magnoliopsida</taxon>
        <taxon>Ranunculales</taxon>
        <taxon>Circaeasteraceae</taxon>
        <taxon>Kingdonia</taxon>
    </lineage>
</organism>
<dbReference type="InterPro" id="IPR001841">
    <property type="entry name" value="Znf_RING"/>
</dbReference>
<evidence type="ECO:0000259" key="6">
    <source>
        <dbReference type="PROSITE" id="PS50089"/>
    </source>
</evidence>
<feature type="region of interest" description="Disordered" evidence="5">
    <location>
        <begin position="1"/>
        <end position="76"/>
    </location>
</feature>
<dbReference type="GO" id="GO:0008270">
    <property type="term" value="F:zinc ion binding"/>
    <property type="evidence" value="ECO:0007669"/>
    <property type="project" value="UniProtKB-KW"/>
</dbReference>
<dbReference type="GO" id="GO:0033768">
    <property type="term" value="C:SUMO-targeted ubiquitin ligase complex"/>
    <property type="evidence" value="ECO:0007669"/>
    <property type="project" value="TreeGrafter"/>
</dbReference>
<evidence type="ECO:0000256" key="2">
    <source>
        <dbReference type="ARBA" id="ARBA00022771"/>
    </source>
</evidence>
<keyword evidence="2 4" id="KW-0863">Zinc-finger</keyword>
<dbReference type="SMART" id="SM00184">
    <property type="entry name" value="RING"/>
    <property type="match status" value="1"/>
</dbReference>
<dbReference type="Gene3D" id="3.30.40.10">
    <property type="entry name" value="Zinc/RING finger domain, C3HC4 (zinc finger)"/>
    <property type="match status" value="1"/>
</dbReference>
<gene>
    <name evidence="7" type="ORF">GIB67_040739</name>
</gene>
<dbReference type="GO" id="GO:0140082">
    <property type="term" value="F:SUMO-ubiquitin ligase activity"/>
    <property type="evidence" value="ECO:0007669"/>
    <property type="project" value="TreeGrafter"/>
</dbReference>
<dbReference type="PROSITE" id="PS00518">
    <property type="entry name" value="ZF_RING_1"/>
    <property type="match status" value="1"/>
</dbReference>
<name>A0A7J7KUE3_9MAGN</name>